<proteinExistence type="predicted"/>
<dbReference type="Proteomes" id="UP001177003">
    <property type="component" value="Chromosome 0"/>
</dbReference>
<gene>
    <name evidence="1" type="ORF">LSALG_LOCUS632</name>
</gene>
<protein>
    <submittedName>
        <fullName evidence="1">Uncharacterized protein</fullName>
    </submittedName>
</protein>
<evidence type="ECO:0000313" key="2">
    <source>
        <dbReference type="Proteomes" id="UP001177003"/>
    </source>
</evidence>
<evidence type="ECO:0000313" key="1">
    <source>
        <dbReference type="EMBL" id="CAI9259759.1"/>
    </source>
</evidence>
<dbReference type="EMBL" id="OX465086">
    <property type="protein sequence ID" value="CAI9259759.1"/>
    <property type="molecule type" value="Genomic_DNA"/>
</dbReference>
<sequence>MASGTAAGDGFFRGGGFEGCIRGDMEITRRPYHRNCNCALHKMRGKCSHVFPATNVAYPIRRAWSEGSLALMASTNNNSSPCSSPVAGPMVDISHGGRSLFDSCDEDHQL</sequence>
<reference evidence="1" key="1">
    <citation type="submission" date="2023-04" db="EMBL/GenBank/DDBJ databases">
        <authorList>
            <person name="Vijverberg K."/>
            <person name="Xiong W."/>
            <person name="Schranz E."/>
        </authorList>
    </citation>
    <scope>NUCLEOTIDE SEQUENCE</scope>
</reference>
<dbReference type="PANTHER" id="PTHR35121">
    <property type="entry name" value="HOMEODOMAIN PROTEIN 8, PUTATIVE-RELATED"/>
    <property type="match status" value="1"/>
</dbReference>
<dbReference type="PANTHER" id="PTHR35121:SF2">
    <property type="entry name" value="SWIM-TYPE DOMAIN-CONTAINING PROTEIN"/>
    <property type="match status" value="1"/>
</dbReference>
<keyword evidence="2" id="KW-1185">Reference proteome</keyword>
<organism evidence="1 2">
    <name type="scientific">Lactuca saligna</name>
    <name type="common">Willowleaf lettuce</name>
    <dbReference type="NCBI Taxonomy" id="75948"/>
    <lineage>
        <taxon>Eukaryota</taxon>
        <taxon>Viridiplantae</taxon>
        <taxon>Streptophyta</taxon>
        <taxon>Embryophyta</taxon>
        <taxon>Tracheophyta</taxon>
        <taxon>Spermatophyta</taxon>
        <taxon>Magnoliopsida</taxon>
        <taxon>eudicotyledons</taxon>
        <taxon>Gunneridae</taxon>
        <taxon>Pentapetalae</taxon>
        <taxon>asterids</taxon>
        <taxon>campanulids</taxon>
        <taxon>Asterales</taxon>
        <taxon>Asteraceae</taxon>
        <taxon>Cichorioideae</taxon>
        <taxon>Cichorieae</taxon>
        <taxon>Lactucinae</taxon>
        <taxon>Lactuca</taxon>
    </lineage>
</organism>
<name>A0AA35UM44_LACSI</name>
<accession>A0AA35UM44</accession>
<dbReference type="AlphaFoldDB" id="A0AA35UM44"/>